<dbReference type="InParanoid" id="M3YAZ1"/>
<sequence length="221" mass="24380">MQPPPRELLSWGLVAYLVMSLTDTSPGDRVSLISQLCSCSQGPWSGLFHICLHPGMGTLALCLLGVLCFLWVEFTDAGVIQTPRHKVTKMGQEVTLKCQPISGHEGLFWYSQTSVQGPKLLISFNNEAPIDDSGMPKEWFSAEISNKSLSTLKIKSTEPGDSATYLCASSIDTELHSHPLPVQKPSSFPFCLKPPVVLSKGLSCSFAKRNEWVWEPDKDRK</sequence>
<evidence type="ECO:0000256" key="2">
    <source>
        <dbReference type="ARBA" id="ARBA00022859"/>
    </source>
</evidence>
<name>M3YAZ1_MUSPF</name>
<dbReference type="SUPFAM" id="SSF48726">
    <property type="entry name" value="Immunoglobulin"/>
    <property type="match status" value="1"/>
</dbReference>
<feature type="domain" description="Ig-like" evidence="4">
    <location>
        <begin position="77"/>
        <end position="183"/>
    </location>
</feature>
<dbReference type="GO" id="GO:0007166">
    <property type="term" value="P:cell surface receptor signaling pathway"/>
    <property type="evidence" value="ECO:0007669"/>
    <property type="project" value="TreeGrafter"/>
</dbReference>
<keyword evidence="1" id="KW-0732">Signal</keyword>
<dbReference type="GO" id="GO:0005886">
    <property type="term" value="C:plasma membrane"/>
    <property type="evidence" value="ECO:0007669"/>
    <property type="project" value="TreeGrafter"/>
</dbReference>
<dbReference type="eggNOG" id="ENOG502SA48">
    <property type="taxonomic scope" value="Eukaryota"/>
</dbReference>
<dbReference type="InterPro" id="IPR036179">
    <property type="entry name" value="Ig-like_dom_sf"/>
</dbReference>
<accession>M3YAZ1</accession>
<evidence type="ECO:0000259" key="4">
    <source>
        <dbReference type="PROSITE" id="PS50835"/>
    </source>
</evidence>
<dbReference type="InterPro" id="IPR003599">
    <property type="entry name" value="Ig_sub"/>
</dbReference>
<dbReference type="InterPro" id="IPR013783">
    <property type="entry name" value="Ig-like_fold"/>
</dbReference>
<organism evidence="5">
    <name type="scientific">Mustela putorius furo</name>
    <name type="common">European domestic ferret</name>
    <name type="synonym">Mustela furo</name>
    <dbReference type="NCBI Taxonomy" id="9669"/>
    <lineage>
        <taxon>Eukaryota</taxon>
        <taxon>Metazoa</taxon>
        <taxon>Chordata</taxon>
        <taxon>Craniata</taxon>
        <taxon>Vertebrata</taxon>
        <taxon>Euteleostomi</taxon>
        <taxon>Mammalia</taxon>
        <taxon>Eutheria</taxon>
        <taxon>Laurasiatheria</taxon>
        <taxon>Carnivora</taxon>
        <taxon>Caniformia</taxon>
        <taxon>Musteloidea</taxon>
        <taxon>Mustelidae</taxon>
        <taxon>Mustelinae</taxon>
        <taxon>Mustela</taxon>
    </lineage>
</organism>
<dbReference type="OMA" id="RTHFSAH"/>
<dbReference type="InterPro" id="IPR050413">
    <property type="entry name" value="TCR_beta_variable"/>
</dbReference>
<dbReference type="Gene3D" id="2.60.40.10">
    <property type="entry name" value="Immunoglobulins"/>
    <property type="match status" value="1"/>
</dbReference>
<dbReference type="GO" id="GO:0002376">
    <property type="term" value="P:immune system process"/>
    <property type="evidence" value="ECO:0007669"/>
    <property type="project" value="UniProtKB-KW"/>
</dbReference>
<protein>
    <recommendedName>
        <fullName evidence="4">Ig-like domain-containing protein</fullName>
    </recommendedName>
</protein>
<dbReference type="EMBL" id="AEYP01102308">
    <property type="status" value="NOT_ANNOTATED_CDS"/>
    <property type="molecule type" value="Genomic_DNA"/>
</dbReference>
<dbReference type="Ensembl" id="ENSMPUT00000008635.1">
    <property type="protein sequence ID" value="ENSMPUP00000008498.1"/>
    <property type="gene ID" value="ENSMPUG00000008564.1"/>
</dbReference>
<dbReference type="HOGENOM" id="CLU_077975_9_0_1"/>
<dbReference type="STRING" id="9669.ENSMPUP00000008498"/>
<dbReference type="PANTHER" id="PTHR23268">
    <property type="entry name" value="T-CELL RECEPTOR BETA CHAIN"/>
    <property type="match status" value="1"/>
</dbReference>
<proteinExistence type="predicted"/>
<dbReference type="GeneTree" id="ENSGT00940000162707"/>
<keyword evidence="3" id="KW-1133">Transmembrane helix</keyword>
<dbReference type="InterPro" id="IPR007110">
    <property type="entry name" value="Ig-like_dom"/>
</dbReference>
<reference evidence="5" key="1">
    <citation type="submission" date="2024-06" db="UniProtKB">
        <authorList>
            <consortium name="Ensembl"/>
        </authorList>
    </citation>
    <scope>IDENTIFICATION</scope>
</reference>
<dbReference type="AlphaFoldDB" id="M3YAZ1"/>
<dbReference type="PANTHER" id="PTHR23268:SF14">
    <property type="entry name" value="T CELL RECEPTOR BETA VARIABLE 12-3-RELATED"/>
    <property type="match status" value="1"/>
</dbReference>
<keyword evidence="3" id="KW-0472">Membrane</keyword>
<evidence type="ECO:0000256" key="3">
    <source>
        <dbReference type="SAM" id="Phobius"/>
    </source>
</evidence>
<feature type="transmembrane region" description="Helical" evidence="3">
    <location>
        <begin position="46"/>
        <end position="72"/>
    </location>
</feature>
<keyword evidence="3" id="KW-0812">Transmembrane</keyword>
<evidence type="ECO:0000313" key="5">
    <source>
        <dbReference type="Ensembl" id="ENSMPUP00000008498.1"/>
    </source>
</evidence>
<dbReference type="PROSITE" id="PS50835">
    <property type="entry name" value="IG_LIKE"/>
    <property type="match status" value="1"/>
</dbReference>
<dbReference type="Pfam" id="PF07686">
    <property type="entry name" value="V-set"/>
    <property type="match status" value="1"/>
</dbReference>
<keyword evidence="2" id="KW-0391">Immunity</keyword>
<dbReference type="InterPro" id="IPR013106">
    <property type="entry name" value="Ig_V-set"/>
</dbReference>
<evidence type="ECO:0000256" key="1">
    <source>
        <dbReference type="ARBA" id="ARBA00022729"/>
    </source>
</evidence>
<dbReference type="SMART" id="SM00409">
    <property type="entry name" value="IG"/>
    <property type="match status" value="1"/>
</dbReference>